<protein>
    <submittedName>
        <fullName evidence="2">Uncharacterized protein</fullName>
    </submittedName>
</protein>
<dbReference type="AlphaFoldDB" id="A0A1E5VUS6"/>
<evidence type="ECO:0000313" key="2">
    <source>
        <dbReference type="EMBL" id="OEL28865.1"/>
    </source>
</evidence>
<evidence type="ECO:0000256" key="1">
    <source>
        <dbReference type="SAM" id="SignalP"/>
    </source>
</evidence>
<keyword evidence="3" id="KW-1185">Reference proteome</keyword>
<sequence>MLLGSRSVLLSIGRQLFCTAAVEAENYGPKECTINKPKVTVPELSKASCYYKLIESFYVPSAYCSIRYMLLPNLKVIDRV</sequence>
<name>A0A1E5VUS6_9POAL</name>
<feature type="chain" id="PRO_5009188572" evidence="1">
    <location>
        <begin position="25"/>
        <end position="80"/>
    </location>
</feature>
<organism evidence="2 3">
    <name type="scientific">Dichanthelium oligosanthes</name>
    <dbReference type="NCBI Taxonomy" id="888268"/>
    <lineage>
        <taxon>Eukaryota</taxon>
        <taxon>Viridiplantae</taxon>
        <taxon>Streptophyta</taxon>
        <taxon>Embryophyta</taxon>
        <taxon>Tracheophyta</taxon>
        <taxon>Spermatophyta</taxon>
        <taxon>Magnoliopsida</taxon>
        <taxon>Liliopsida</taxon>
        <taxon>Poales</taxon>
        <taxon>Poaceae</taxon>
        <taxon>PACMAD clade</taxon>
        <taxon>Panicoideae</taxon>
        <taxon>Panicodae</taxon>
        <taxon>Paniceae</taxon>
        <taxon>Dichantheliinae</taxon>
        <taxon>Dichanthelium</taxon>
    </lineage>
</organism>
<proteinExistence type="predicted"/>
<keyword evidence="1" id="KW-0732">Signal</keyword>
<dbReference type="Proteomes" id="UP000095767">
    <property type="component" value="Unassembled WGS sequence"/>
</dbReference>
<feature type="signal peptide" evidence="1">
    <location>
        <begin position="1"/>
        <end position="24"/>
    </location>
</feature>
<accession>A0A1E5VUS6</accession>
<dbReference type="EMBL" id="LWDX02028961">
    <property type="protein sequence ID" value="OEL28865.1"/>
    <property type="molecule type" value="Genomic_DNA"/>
</dbReference>
<comment type="caution">
    <text evidence="2">The sequence shown here is derived from an EMBL/GenBank/DDBJ whole genome shotgun (WGS) entry which is preliminary data.</text>
</comment>
<reference evidence="2 3" key="1">
    <citation type="submission" date="2016-09" db="EMBL/GenBank/DDBJ databases">
        <title>The draft genome of Dichanthelium oligosanthes: A C3 panicoid grass species.</title>
        <authorList>
            <person name="Studer A.J."/>
            <person name="Schnable J.C."/>
            <person name="Brutnell T.P."/>
        </authorList>
    </citation>
    <scope>NUCLEOTIDE SEQUENCE [LARGE SCALE GENOMIC DNA]</scope>
    <source>
        <strain evidence="3">cv. Kellogg 1175</strain>
        <tissue evidence="2">Leaf</tissue>
    </source>
</reference>
<gene>
    <name evidence="2" type="ORF">BAE44_0010117</name>
</gene>
<evidence type="ECO:0000313" key="3">
    <source>
        <dbReference type="Proteomes" id="UP000095767"/>
    </source>
</evidence>